<proteinExistence type="predicted"/>
<dbReference type="EMBL" id="JBBNAF010000009">
    <property type="protein sequence ID" value="KAK9114513.1"/>
    <property type="molecule type" value="Genomic_DNA"/>
</dbReference>
<organism evidence="1 2">
    <name type="scientific">Stephania yunnanensis</name>
    <dbReference type="NCBI Taxonomy" id="152371"/>
    <lineage>
        <taxon>Eukaryota</taxon>
        <taxon>Viridiplantae</taxon>
        <taxon>Streptophyta</taxon>
        <taxon>Embryophyta</taxon>
        <taxon>Tracheophyta</taxon>
        <taxon>Spermatophyta</taxon>
        <taxon>Magnoliopsida</taxon>
        <taxon>Ranunculales</taxon>
        <taxon>Menispermaceae</taxon>
        <taxon>Menispermoideae</taxon>
        <taxon>Cissampelideae</taxon>
        <taxon>Stephania</taxon>
    </lineage>
</organism>
<name>A0AAP0IGD0_9MAGN</name>
<reference evidence="1 2" key="1">
    <citation type="submission" date="2024-01" db="EMBL/GenBank/DDBJ databases">
        <title>Genome assemblies of Stephania.</title>
        <authorList>
            <person name="Yang L."/>
        </authorList>
    </citation>
    <scope>NUCLEOTIDE SEQUENCE [LARGE SCALE GENOMIC DNA]</scope>
    <source>
        <strain evidence="1">YNDBR</strain>
        <tissue evidence="1">Leaf</tissue>
    </source>
</reference>
<keyword evidence="2" id="KW-1185">Reference proteome</keyword>
<gene>
    <name evidence="1" type="ORF">Syun_021310</name>
</gene>
<sequence>MDHSQEGTTTKMDHNQERIVAPVTCHHGQRKSHVTLPIISDHILAVTRLGCLVLLYVLEKDEASRKRPRTIP</sequence>
<accession>A0AAP0IGD0</accession>
<dbReference type="AlphaFoldDB" id="A0AAP0IGD0"/>
<comment type="caution">
    <text evidence="1">The sequence shown here is derived from an EMBL/GenBank/DDBJ whole genome shotgun (WGS) entry which is preliminary data.</text>
</comment>
<protein>
    <submittedName>
        <fullName evidence="1">Uncharacterized protein</fullName>
    </submittedName>
</protein>
<evidence type="ECO:0000313" key="2">
    <source>
        <dbReference type="Proteomes" id="UP001420932"/>
    </source>
</evidence>
<dbReference type="Proteomes" id="UP001420932">
    <property type="component" value="Unassembled WGS sequence"/>
</dbReference>
<evidence type="ECO:0000313" key="1">
    <source>
        <dbReference type="EMBL" id="KAK9114513.1"/>
    </source>
</evidence>